<dbReference type="AlphaFoldDB" id="A0A7J6SXE0"/>
<evidence type="ECO:0000313" key="1">
    <source>
        <dbReference type="EMBL" id="KAF4737511.1"/>
    </source>
</evidence>
<dbReference type="EMBL" id="JABANM010011555">
    <property type="protein sequence ID" value="KAF4737511.1"/>
    <property type="molecule type" value="Genomic_DNA"/>
</dbReference>
<gene>
    <name evidence="1" type="ORF">FOZ62_021200</name>
</gene>
<sequence>GPLHQSTLGQVYLNNKPDNGSLMIEECPRGFGTLFLIQNIAEQLTSPDTVQHARGMEILSGELRESFGFSAEFAKAHLSETLLRQAWNLRREAFRELIDIHVWDEVSVVVDPGIIEQICPVFVLDRHQLH</sequence>
<dbReference type="Proteomes" id="UP000574390">
    <property type="component" value="Unassembled WGS sequence"/>
</dbReference>
<proteinExistence type="predicted"/>
<organism evidence="1 2">
    <name type="scientific">Perkinsus olseni</name>
    <name type="common">Perkinsus atlanticus</name>
    <dbReference type="NCBI Taxonomy" id="32597"/>
    <lineage>
        <taxon>Eukaryota</taxon>
        <taxon>Sar</taxon>
        <taxon>Alveolata</taxon>
        <taxon>Perkinsozoa</taxon>
        <taxon>Perkinsea</taxon>
        <taxon>Perkinsida</taxon>
        <taxon>Perkinsidae</taxon>
        <taxon>Perkinsus</taxon>
    </lineage>
</organism>
<accession>A0A7J6SXE0</accession>
<feature type="non-terminal residue" evidence="1">
    <location>
        <position position="130"/>
    </location>
</feature>
<name>A0A7J6SXE0_PEROL</name>
<reference evidence="1 2" key="1">
    <citation type="submission" date="2020-04" db="EMBL/GenBank/DDBJ databases">
        <title>Perkinsus olseni comparative genomics.</title>
        <authorList>
            <person name="Bogema D.R."/>
        </authorList>
    </citation>
    <scope>NUCLEOTIDE SEQUENCE [LARGE SCALE GENOMIC DNA]</scope>
    <source>
        <strain evidence="1">ATCC PRA-205</strain>
    </source>
</reference>
<evidence type="ECO:0000313" key="2">
    <source>
        <dbReference type="Proteomes" id="UP000574390"/>
    </source>
</evidence>
<comment type="caution">
    <text evidence="1">The sequence shown here is derived from an EMBL/GenBank/DDBJ whole genome shotgun (WGS) entry which is preliminary data.</text>
</comment>
<protein>
    <submittedName>
        <fullName evidence="1">Uncharacterized protein</fullName>
    </submittedName>
</protein>